<accession>A0A399ILT6</accession>
<dbReference type="Pfam" id="PF00580">
    <property type="entry name" value="UvrD-helicase"/>
    <property type="match status" value="1"/>
</dbReference>
<dbReference type="InterPro" id="IPR014016">
    <property type="entry name" value="UvrD-like_ATP-bd"/>
</dbReference>
<evidence type="ECO:0000256" key="8">
    <source>
        <dbReference type="ARBA" id="ARBA00034617"/>
    </source>
</evidence>
<dbReference type="Proteomes" id="UP000265930">
    <property type="component" value="Unassembled WGS sequence"/>
</dbReference>
<feature type="binding site" evidence="11">
    <location>
        <begin position="29"/>
        <end position="36"/>
    </location>
    <ligand>
        <name>ATP</name>
        <dbReference type="ChEBI" id="CHEBI:30616"/>
    </ligand>
</feature>
<evidence type="ECO:0000313" key="16">
    <source>
        <dbReference type="Proteomes" id="UP000265930"/>
    </source>
</evidence>
<dbReference type="GO" id="GO:0005524">
    <property type="term" value="F:ATP binding"/>
    <property type="evidence" value="ECO:0007669"/>
    <property type="project" value="UniProtKB-UniRule"/>
</dbReference>
<evidence type="ECO:0000256" key="5">
    <source>
        <dbReference type="ARBA" id="ARBA00022840"/>
    </source>
</evidence>
<organism evidence="15 16">
    <name type="scientific">Clostridium chromiireducens</name>
    <dbReference type="NCBI Taxonomy" id="225345"/>
    <lineage>
        <taxon>Bacteria</taxon>
        <taxon>Bacillati</taxon>
        <taxon>Bacillota</taxon>
        <taxon>Clostridia</taxon>
        <taxon>Eubacteriales</taxon>
        <taxon>Clostridiaceae</taxon>
        <taxon>Clostridium</taxon>
    </lineage>
</organism>
<evidence type="ECO:0000256" key="3">
    <source>
        <dbReference type="ARBA" id="ARBA00022801"/>
    </source>
</evidence>
<dbReference type="GO" id="GO:0000725">
    <property type="term" value="P:recombinational repair"/>
    <property type="evidence" value="ECO:0007669"/>
    <property type="project" value="TreeGrafter"/>
</dbReference>
<dbReference type="InterPro" id="IPR014017">
    <property type="entry name" value="DNA_helicase_UvrD-like_C"/>
</dbReference>
<dbReference type="InterPro" id="IPR027417">
    <property type="entry name" value="P-loop_NTPase"/>
</dbReference>
<evidence type="ECO:0000256" key="1">
    <source>
        <dbReference type="ARBA" id="ARBA00009922"/>
    </source>
</evidence>
<comment type="catalytic activity">
    <reaction evidence="8">
        <text>Couples ATP hydrolysis with the unwinding of duplex DNA by translocating in the 3'-5' direction.</text>
        <dbReference type="EC" id="5.6.2.4"/>
    </reaction>
</comment>
<feature type="coiled-coil region" evidence="12">
    <location>
        <begin position="600"/>
        <end position="630"/>
    </location>
</feature>
<dbReference type="EMBL" id="QXDJ01000004">
    <property type="protein sequence ID" value="RII33527.1"/>
    <property type="molecule type" value="Genomic_DNA"/>
</dbReference>
<dbReference type="SUPFAM" id="SSF52540">
    <property type="entry name" value="P-loop containing nucleoside triphosphate hydrolases"/>
    <property type="match status" value="1"/>
</dbReference>
<feature type="domain" description="UvrD-like helicase C-terminal" evidence="14">
    <location>
        <begin position="269"/>
        <end position="526"/>
    </location>
</feature>
<dbReference type="RefSeq" id="WP_119367425.1">
    <property type="nucleotide sequence ID" value="NZ_QXDJ01000004.1"/>
</dbReference>
<dbReference type="PANTHER" id="PTHR11070">
    <property type="entry name" value="UVRD / RECB / PCRA DNA HELICASE FAMILY MEMBER"/>
    <property type="match status" value="1"/>
</dbReference>
<dbReference type="GO" id="GO:0043138">
    <property type="term" value="F:3'-5' DNA helicase activity"/>
    <property type="evidence" value="ECO:0007669"/>
    <property type="project" value="UniProtKB-EC"/>
</dbReference>
<evidence type="ECO:0000313" key="15">
    <source>
        <dbReference type="EMBL" id="RII33527.1"/>
    </source>
</evidence>
<evidence type="ECO:0000259" key="14">
    <source>
        <dbReference type="PROSITE" id="PS51217"/>
    </source>
</evidence>
<gene>
    <name evidence="15" type="ORF">D2A34_17495</name>
</gene>
<dbReference type="Pfam" id="PF13361">
    <property type="entry name" value="UvrD_C"/>
    <property type="match status" value="1"/>
</dbReference>
<dbReference type="GO" id="GO:0005829">
    <property type="term" value="C:cytosol"/>
    <property type="evidence" value="ECO:0007669"/>
    <property type="project" value="TreeGrafter"/>
</dbReference>
<dbReference type="Gene3D" id="1.10.10.160">
    <property type="match status" value="1"/>
</dbReference>
<evidence type="ECO:0000256" key="4">
    <source>
        <dbReference type="ARBA" id="ARBA00022806"/>
    </source>
</evidence>
<dbReference type="CDD" id="cd17932">
    <property type="entry name" value="DEXQc_UvrD"/>
    <property type="match status" value="1"/>
</dbReference>
<feature type="domain" description="UvrD-like helicase ATP-binding" evidence="13">
    <location>
        <begin position="8"/>
        <end position="276"/>
    </location>
</feature>
<dbReference type="Gene3D" id="3.40.50.300">
    <property type="entry name" value="P-loop containing nucleotide triphosphate hydrolases"/>
    <property type="match status" value="2"/>
</dbReference>
<name>A0A399ILT6_9CLOT</name>
<evidence type="ECO:0000256" key="10">
    <source>
        <dbReference type="ARBA" id="ARBA00048988"/>
    </source>
</evidence>
<keyword evidence="3 11" id="KW-0378">Hydrolase</keyword>
<comment type="caution">
    <text evidence="15">The sequence shown here is derived from an EMBL/GenBank/DDBJ whole genome shotgun (WGS) entry which is preliminary data.</text>
</comment>
<evidence type="ECO:0000256" key="6">
    <source>
        <dbReference type="ARBA" id="ARBA00023125"/>
    </source>
</evidence>
<dbReference type="EC" id="5.6.2.4" evidence="9"/>
<keyword evidence="5 11" id="KW-0067">ATP-binding</keyword>
<keyword evidence="6" id="KW-0238">DNA-binding</keyword>
<dbReference type="GO" id="GO:0033202">
    <property type="term" value="C:DNA helicase complex"/>
    <property type="evidence" value="ECO:0007669"/>
    <property type="project" value="TreeGrafter"/>
</dbReference>
<dbReference type="GO" id="GO:0003677">
    <property type="term" value="F:DNA binding"/>
    <property type="evidence" value="ECO:0007669"/>
    <property type="project" value="UniProtKB-KW"/>
</dbReference>
<dbReference type="InterPro" id="IPR000212">
    <property type="entry name" value="DNA_helicase_UvrD/REP"/>
</dbReference>
<evidence type="ECO:0000256" key="9">
    <source>
        <dbReference type="ARBA" id="ARBA00034808"/>
    </source>
</evidence>
<evidence type="ECO:0000256" key="11">
    <source>
        <dbReference type="PROSITE-ProRule" id="PRU00560"/>
    </source>
</evidence>
<keyword evidence="12" id="KW-0175">Coiled coil</keyword>
<dbReference type="GO" id="GO:0016887">
    <property type="term" value="F:ATP hydrolysis activity"/>
    <property type="evidence" value="ECO:0007669"/>
    <property type="project" value="RHEA"/>
</dbReference>
<dbReference type="PROSITE" id="PS51198">
    <property type="entry name" value="UVRD_HELICASE_ATP_BIND"/>
    <property type="match status" value="1"/>
</dbReference>
<reference evidence="15 16" key="1">
    <citation type="submission" date="2018-08" db="EMBL/GenBank/DDBJ databases">
        <title>Genome of Clostridium chromiireducens C1, DSM12136.</title>
        <authorList>
            <person name="Xing M."/>
            <person name="Wei Y."/>
            <person name="Ang E.L."/>
            <person name="Zhao H."/>
            <person name="Zhang Y."/>
        </authorList>
    </citation>
    <scope>NUCLEOTIDE SEQUENCE [LARGE SCALE GENOMIC DNA]</scope>
    <source>
        <strain evidence="15 16">C1</strain>
    </source>
</reference>
<dbReference type="PANTHER" id="PTHR11070:SF2">
    <property type="entry name" value="ATP-DEPENDENT DNA HELICASE SRS2"/>
    <property type="match status" value="1"/>
</dbReference>
<proteinExistence type="inferred from homology"/>
<comment type="catalytic activity">
    <reaction evidence="10">
        <text>ATP + H2O = ADP + phosphate + H(+)</text>
        <dbReference type="Rhea" id="RHEA:13065"/>
        <dbReference type="ChEBI" id="CHEBI:15377"/>
        <dbReference type="ChEBI" id="CHEBI:15378"/>
        <dbReference type="ChEBI" id="CHEBI:30616"/>
        <dbReference type="ChEBI" id="CHEBI:43474"/>
        <dbReference type="ChEBI" id="CHEBI:456216"/>
        <dbReference type="EC" id="5.6.2.4"/>
    </reaction>
</comment>
<evidence type="ECO:0000256" key="12">
    <source>
        <dbReference type="SAM" id="Coils"/>
    </source>
</evidence>
<comment type="similarity">
    <text evidence="1">Belongs to the helicase family. UvrD subfamily.</text>
</comment>
<keyword evidence="7" id="KW-0413">Isomerase</keyword>
<keyword evidence="4 11" id="KW-0347">Helicase</keyword>
<dbReference type="AlphaFoldDB" id="A0A399ILT6"/>
<protein>
    <recommendedName>
        <fullName evidence="9">DNA 3'-5' helicase</fullName>
        <ecNumber evidence="9">5.6.2.4</ecNumber>
    </recommendedName>
</protein>
<keyword evidence="2 11" id="KW-0547">Nucleotide-binding</keyword>
<evidence type="ECO:0000259" key="13">
    <source>
        <dbReference type="PROSITE" id="PS51198"/>
    </source>
</evidence>
<dbReference type="Gene3D" id="1.10.486.10">
    <property type="entry name" value="PCRA, domain 4"/>
    <property type="match status" value="1"/>
</dbReference>
<dbReference type="PROSITE" id="PS51217">
    <property type="entry name" value="UVRD_HELICASE_CTER"/>
    <property type="match status" value="1"/>
</dbReference>
<evidence type="ECO:0000256" key="7">
    <source>
        <dbReference type="ARBA" id="ARBA00023235"/>
    </source>
</evidence>
<dbReference type="InterPro" id="IPR013986">
    <property type="entry name" value="DExx_box_DNA_helicase_dom_sf"/>
</dbReference>
<sequence length="707" mass="82141">MHYEKELKRLNEYQKEAVLDESNACIVNANVGSGKTTVLISKIIYLHYAKNISYKDMIVLTFTNKAANEIKERLIASDDSIQLEELEGFGTFHSVALHLLKNVLPVEKIEYDKEFLVIDPEEELDIAMQIIQEEKLKIKYKNRLIKRLEQAMSIEKEEEKISRYDDDIFNLVELLKEEKIKQNKMTFSDILKNANILLEDYKIEPKWIIIDEVQDSDKLQLDFIDKLKSMNTKLFAVGDPNQVIYSWRGSSLNVVYTLKHRYNARELSLPINYRSSSSILEAARCFQQNGDSLIGAREAGNKIVVKNQYNPFNEACYLADKIKEIHNAGVPYKEIAIFYRLQNQSQVFEDVFLKNEIPFEVSMKKTIRDIPVLNWIIKLLRFCVNTNDLSSATYVLSNKDYGERMTEKAARKIVKEHNIIMSELLEKMYNFLNECSNITKSGEIYTYFEFDKYIRPTASTYNEDKESICALLGIIMEYVKEKQVPFLNGLRDFINSSALYGVNILQKDITNETDSVKLMTLHASKGLEFSYVFITGVNYGLIPLHTRDMEEEEEQRLFFVGITRAKDYLELSYYTNPDYQRVAPGESRYIYMIPEKLIQNDKVKSENVNLQELKKQIQEAKAHGKKEEAVVTESIVKIVNRTEEAVVSKPADISVVEEINHEPIKWVNHKKYGIGKVLNEDDMMVEVEFENYGVKEFIKAFSELEFL</sequence>
<evidence type="ECO:0000256" key="2">
    <source>
        <dbReference type="ARBA" id="ARBA00022741"/>
    </source>
</evidence>